<evidence type="ECO:0000313" key="3">
    <source>
        <dbReference type="EMBL" id="HHE31651.1"/>
    </source>
</evidence>
<keyword evidence="1" id="KW-0812">Transmembrane</keyword>
<accession>A0A7C5DFZ2</accession>
<dbReference type="Gene3D" id="2.40.30.170">
    <property type="match status" value="1"/>
</dbReference>
<proteinExistence type="predicted"/>
<reference evidence="3" key="1">
    <citation type="journal article" date="2020" name="mSystems">
        <title>Genome- and Community-Level Interaction Insights into Carbon Utilization and Element Cycling Functions of Hydrothermarchaeota in Hydrothermal Sediment.</title>
        <authorList>
            <person name="Zhou Z."/>
            <person name="Liu Y."/>
            <person name="Xu W."/>
            <person name="Pan J."/>
            <person name="Luo Z.H."/>
            <person name="Li M."/>
        </authorList>
    </citation>
    <scope>NUCLEOTIDE SEQUENCE [LARGE SCALE GENOMIC DNA]</scope>
    <source>
        <strain evidence="3">HyVt-633</strain>
    </source>
</reference>
<name>A0A7C5DFZ2_9CHLB</name>
<comment type="caution">
    <text evidence="3">The sequence shown here is derived from an EMBL/GenBank/DDBJ whole genome shotgun (WGS) entry which is preliminary data.</text>
</comment>
<evidence type="ECO:0000256" key="1">
    <source>
        <dbReference type="SAM" id="Phobius"/>
    </source>
</evidence>
<keyword evidence="1" id="KW-0472">Membrane</keyword>
<dbReference type="EMBL" id="DRSQ01000068">
    <property type="protein sequence ID" value="HHE31651.1"/>
    <property type="molecule type" value="Genomic_DNA"/>
</dbReference>
<dbReference type="GO" id="GO:1990281">
    <property type="term" value="C:efflux pump complex"/>
    <property type="evidence" value="ECO:0007669"/>
    <property type="project" value="TreeGrafter"/>
</dbReference>
<dbReference type="PANTHER" id="PTHR30469">
    <property type="entry name" value="MULTIDRUG RESISTANCE PROTEIN MDTA"/>
    <property type="match status" value="1"/>
</dbReference>
<dbReference type="InterPro" id="IPR058625">
    <property type="entry name" value="MdtA-like_BSH"/>
</dbReference>
<dbReference type="GO" id="GO:0015562">
    <property type="term" value="F:efflux transmembrane transporter activity"/>
    <property type="evidence" value="ECO:0007669"/>
    <property type="project" value="TreeGrafter"/>
</dbReference>
<dbReference type="Gene3D" id="2.40.50.100">
    <property type="match status" value="1"/>
</dbReference>
<feature type="domain" description="Multidrug resistance protein MdtA-like barrel-sandwich hybrid" evidence="2">
    <location>
        <begin position="69"/>
        <end position="217"/>
    </location>
</feature>
<evidence type="ECO:0000259" key="2">
    <source>
        <dbReference type="Pfam" id="PF25917"/>
    </source>
</evidence>
<dbReference type="Pfam" id="PF25917">
    <property type="entry name" value="BSH_RND"/>
    <property type="match status" value="1"/>
</dbReference>
<organism evidence="3">
    <name type="scientific">Chlorobaculum parvum</name>
    <dbReference type="NCBI Taxonomy" id="274539"/>
    <lineage>
        <taxon>Bacteria</taxon>
        <taxon>Pseudomonadati</taxon>
        <taxon>Chlorobiota</taxon>
        <taxon>Chlorobiia</taxon>
        <taxon>Chlorobiales</taxon>
        <taxon>Chlorobiaceae</taxon>
        <taxon>Chlorobaculum</taxon>
    </lineage>
</organism>
<protein>
    <submittedName>
        <fullName evidence="3">HlyD family efflux transporter periplasmic adaptor subunit</fullName>
    </submittedName>
</protein>
<gene>
    <name evidence="3" type="ORF">ENL07_03185</name>
</gene>
<dbReference type="Gene3D" id="1.10.287.470">
    <property type="entry name" value="Helix hairpin bin"/>
    <property type="match status" value="1"/>
</dbReference>
<feature type="transmembrane region" description="Helical" evidence="1">
    <location>
        <begin position="6"/>
        <end position="26"/>
    </location>
</feature>
<keyword evidence="1" id="KW-1133">Transmembrane helix</keyword>
<dbReference type="AlphaFoldDB" id="A0A7C5DFZ2"/>
<sequence>MQVKKFQPYIIAVFIIAAGLLFGRLLSTNKASQEEAVAKKESRPVKVRVIENGTVFRKVALSGKLEALRKIELYAEVSGVFVETSRPFRAGNAFRKGEVLVRIDDEVYRSTVLAERSSLLNELTLLLPDLTIDFPEYVTPWKTYVRNFRIDAPLKPLPKAATDRIRNYLAARNIYTRYYSVRSMEETLGKYRITAPFDGVVTVSDLNPGMLVRTGQKIGEFSAGGRYELEASIGVKDAPFVTKGEKIELHSDDFTGTVRGVVSRVNTAIDESTQTVKVYIAAEDPRLKDGMYLSGDLEVPLDHAVTVSRNLLGVNKKLYALRDSFVVEVPVETVALDGRTAVLRGLKDGTKIIAEPVEGMFAGMVIEPERVVVTGDNNQESER</sequence>
<dbReference type="Proteomes" id="UP000886058">
    <property type="component" value="Unassembled WGS sequence"/>
</dbReference>
<dbReference type="SUPFAM" id="SSF111369">
    <property type="entry name" value="HlyD-like secretion proteins"/>
    <property type="match status" value="1"/>
</dbReference>